<proteinExistence type="predicted"/>
<comment type="caution">
    <text evidence="1">The sequence shown here is derived from an EMBL/GenBank/DDBJ whole genome shotgun (WGS) entry which is preliminary data.</text>
</comment>
<dbReference type="Proteomes" id="UP000735302">
    <property type="component" value="Unassembled WGS sequence"/>
</dbReference>
<sequence length="104" mass="12078">MDLILGPFLAMNWPAILQKNWQPWTPWTGASDHRRIKRKNNNINIDGLVDVVVVVVVNGERKRGQYKTRHGGGGAERPGLKFTRQYRKTSVERRVLLHYLSLMR</sequence>
<protein>
    <submittedName>
        <fullName evidence="1">Uncharacterized protein</fullName>
    </submittedName>
</protein>
<evidence type="ECO:0000313" key="2">
    <source>
        <dbReference type="Proteomes" id="UP000735302"/>
    </source>
</evidence>
<organism evidence="1 2">
    <name type="scientific">Plakobranchus ocellatus</name>
    <dbReference type="NCBI Taxonomy" id="259542"/>
    <lineage>
        <taxon>Eukaryota</taxon>
        <taxon>Metazoa</taxon>
        <taxon>Spiralia</taxon>
        <taxon>Lophotrochozoa</taxon>
        <taxon>Mollusca</taxon>
        <taxon>Gastropoda</taxon>
        <taxon>Heterobranchia</taxon>
        <taxon>Euthyneura</taxon>
        <taxon>Panpulmonata</taxon>
        <taxon>Sacoglossa</taxon>
        <taxon>Placobranchoidea</taxon>
        <taxon>Plakobranchidae</taxon>
        <taxon>Plakobranchus</taxon>
    </lineage>
</organism>
<name>A0AAV4AGS4_9GAST</name>
<dbReference type="AlphaFoldDB" id="A0AAV4AGS4"/>
<evidence type="ECO:0000313" key="1">
    <source>
        <dbReference type="EMBL" id="GFO05444.1"/>
    </source>
</evidence>
<keyword evidence="2" id="KW-1185">Reference proteome</keyword>
<reference evidence="1 2" key="1">
    <citation type="journal article" date="2021" name="Elife">
        <title>Chloroplast acquisition without the gene transfer in kleptoplastic sea slugs, Plakobranchus ocellatus.</title>
        <authorList>
            <person name="Maeda T."/>
            <person name="Takahashi S."/>
            <person name="Yoshida T."/>
            <person name="Shimamura S."/>
            <person name="Takaki Y."/>
            <person name="Nagai Y."/>
            <person name="Toyoda A."/>
            <person name="Suzuki Y."/>
            <person name="Arimoto A."/>
            <person name="Ishii H."/>
            <person name="Satoh N."/>
            <person name="Nishiyama T."/>
            <person name="Hasebe M."/>
            <person name="Maruyama T."/>
            <person name="Minagawa J."/>
            <person name="Obokata J."/>
            <person name="Shigenobu S."/>
        </authorList>
    </citation>
    <scope>NUCLEOTIDE SEQUENCE [LARGE SCALE GENOMIC DNA]</scope>
</reference>
<accession>A0AAV4AGS4</accession>
<gene>
    <name evidence="1" type="ORF">PoB_003194900</name>
</gene>
<dbReference type="EMBL" id="BLXT01003748">
    <property type="protein sequence ID" value="GFO05444.1"/>
    <property type="molecule type" value="Genomic_DNA"/>
</dbReference>